<evidence type="ECO:0000313" key="3">
    <source>
        <dbReference type="Proteomes" id="UP000075635"/>
    </source>
</evidence>
<dbReference type="EMBL" id="JEMB01001406">
    <property type="protein sequence ID" value="KYF87751.1"/>
    <property type="molecule type" value="Genomic_DNA"/>
</dbReference>
<organism evidence="2 3">
    <name type="scientific">Sorangium cellulosum</name>
    <name type="common">Polyangium cellulosum</name>
    <dbReference type="NCBI Taxonomy" id="56"/>
    <lineage>
        <taxon>Bacteria</taxon>
        <taxon>Pseudomonadati</taxon>
        <taxon>Myxococcota</taxon>
        <taxon>Polyangia</taxon>
        <taxon>Polyangiales</taxon>
        <taxon>Polyangiaceae</taxon>
        <taxon>Sorangium</taxon>
    </lineage>
</organism>
<dbReference type="InterPro" id="IPR011043">
    <property type="entry name" value="Gal_Oxase/kelch_b-propeller"/>
</dbReference>
<dbReference type="InterPro" id="IPR006652">
    <property type="entry name" value="Kelch_1"/>
</dbReference>
<gene>
    <name evidence="2" type="ORF">BE17_43255</name>
</gene>
<comment type="caution">
    <text evidence="2">The sequence shown here is derived from an EMBL/GenBank/DDBJ whole genome shotgun (WGS) entry which is preliminary data.</text>
</comment>
<dbReference type="Gene3D" id="2.130.10.80">
    <property type="entry name" value="Galactose oxidase/kelch, beta-propeller"/>
    <property type="match status" value="6"/>
</dbReference>
<reference evidence="2 3" key="1">
    <citation type="submission" date="2014-02" db="EMBL/GenBank/DDBJ databases">
        <title>The small core and large imbalanced accessory genome model reveals a collaborative survival strategy of Sorangium cellulosum strains in nature.</title>
        <authorList>
            <person name="Han K."/>
            <person name="Peng R."/>
            <person name="Blom J."/>
            <person name="Li Y.-Z."/>
        </authorList>
    </citation>
    <scope>NUCLEOTIDE SEQUENCE [LARGE SCALE GENOMIC DNA]</scope>
    <source>
        <strain evidence="2 3">So0011-07</strain>
    </source>
</reference>
<dbReference type="InterPro" id="IPR015915">
    <property type="entry name" value="Kelch-typ_b-propeller"/>
</dbReference>
<dbReference type="PANTHER" id="PTHR45632">
    <property type="entry name" value="LD33804P"/>
    <property type="match status" value="1"/>
</dbReference>
<dbReference type="Gene3D" id="2.120.10.80">
    <property type="entry name" value="Kelch-type beta propeller"/>
    <property type="match status" value="1"/>
</dbReference>
<evidence type="ECO:0000313" key="2">
    <source>
        <dbReference type="EMBL" id="KYF87751.1"/>
    </source>
</evidence>
<accession>A0A150S5R5</accession>
<feature type="compositionally biased region" description="Gly residues" evidence="1">
    <location>
        <begin position="955"/>
        <end position="973"/>
    </location>
</feature>
<sequence length="1020" mass="102316">MALPAGEVWAAGAPSWESLPSMITPRGGHAATLLQDGRVLVAGGHGSDGTVLLREAELYDPASKTWAPAAPLPSALREVAATAVLPDGLALSTDGEHVEVYSPDLDLWSAAAPLTPALTAPKAVLLPGGKLMMLGGASGSLAGSIYDDVAGTWTPIRSLSGAAAATATLLQDGRVLAVNNGRGNIYDPETDSWTPTSDFVNRYSGYRATRLASGHVVFVGGVLPWNPLLSQLYLPEADLWVAIPGHDVPIDILADCEPDADFDRGVAVSLLPSGRVLLTGGVMSYYCAAYDENGHPWNEWHHHEFKIAPELYDPARASWVLLDVRPRNLMDRGYHTTTSLDDGSVLIAGGLVASGAALVPTASAMLFHERAPLGGACEAGGDCASGFCADSVCCDAACAGPCDACAASAGAAQDGVCTPLSGTPCDDTDACLEGGVCEAGTCAGGTPAPDGTPCNDGEVCSATSTCEGGACVAASAASCEPPDGCHEPPACDPALGCSGPAPEKPDGARCDAEGTPDAWQAAARMPNEMKYARTATLLQDGTVLVLGTEDSSGSRWRAMRYDPSIDRWQLIEGVLPVVRSIMYATLLQDGTVLVASRGRVDRFNPATGAWQAAAPMLLNRTSGTATRLQDGRVLVTGASDGSAEVYDPAADVWTLVAPGPAGLRSPTATLLQDGRVLVIGGDDLMGRAEVYDPAADVWTPVASMLSARRGHRATLLNDGRVLVLGGNSDGIPLATAELYDPASDTWTPAAEMAIWRNGTRAVLLADGRVLVTGNLDGMYSLDYTAELYDPSTDIWSPGPRLDIPLSNLVMARLEDGRVMMVGGELGAVSYPSPLVHLYVPGQRPGTGVCQAGVCLPSAGGEGGAGGSGGEAGGSGGEASGSGGEASGGGGSGGEASSTGGSGGDASGAGGRSDAASGGGVSGSGGSGDAASGAGGTGGDASTAGGGGTTTTSAGHGSGTGEGGSAGETGAQSGAGGGLPGGIIAGWYCQMGPGIQDTPTWLVLFGGLAALCARRVTAAPR</sequence>
<feature type="region of interest" description="Disordered" evidence="1">
    <location>
        <begin position="861"/>
        <end position="973"/>
    </location>
</feature>
<dbReference type="AlphaFoldDB" id="A0A150S5R5"/>
<protein>
    <submittedName>
        <fullName evidence="2">Uncharacterized protein</fullName>
    </submittedName>
</protein>
<dbReference type="SUPFAM" id="SSF50965">
    <property type="entry name" value="Galactose oxidase, central domain"/>
    <property type="match status" value="2"/>
</dbReference>
<dbReference type="Pfam" id="PF01344">
    <property type="entry name" value="Kelch_1"/>
    <property type="match status" value="3"/>
</dbReference>
<evidence type="ECO:0000256" key="1">
    <source>
        <dbReference type="SAM" id="MobiDB-lite"/>
    </source>
</evidence>
<dbReference type="InterPro" id="IPR037293">
    <property type="entry name" value="Gal_Oxidase_central_sf"/>
</dbReference>
<proteinExistence type="predicted"/>
<dbReference type="SMART" id="SM00612">
    <property type="entry name" value="Kelch"/>
    <property type="match status" value="6"/>
</dbReference>
<feature type="compositionally biased region" description="Gly residues" evidence="1">
    <location>
        <begin position="861"/>
        <end position="948"/>
    </location>
</feature>
<dbReference type="Proteomes" id="UP000075635">
    <property type="component" value="Unassembled WGS sequence"/>
</dbReference>
<name>A0A150S5R5_SORCE</name>